<accession>A0A8J1XYG3</accession>
<dbReference type="SUPFAM" id="SSF110324">
    <property type="entry name" value="Ribosomal L27 protein-like"/>
    <property type="match status" value="1"/>
</dbReference>
<dbReference type="InterPro" id="IPR001684">
    <property type="entry name" value="Ribosomal_bL27"/>
</dbReference>
<dbReference type="PANTHER" id="PTHR15893:SF0">
    <property type="entry name" value="LARGE RIBOSOMAL SUBUNIT PROTEIN BL27M"/>
    <property type="match status" value="1"/>
</dbReference>
<name>A0A8J1XYG3_OWEFU</name>
<dbReference type="GO" id="GO:0003735">
    <property type="term" value="F:structural constituent of ribosome"/>
    <property type="evidence" value="ECO:0007669"/>
    <property type="project" value="InterPro"/>
</dbReference>
<keyword evidence="5" id="KW-1185">Reference proteome</keyword>
<dbReference type="PANTHER" id="PTHR15893">
    <property type="entry name" value="RIBOSOMAL PROTEIN L27"/>
    <property type="match status" value="1"/>
</dbReference>
<dbReference type="GO" id="GO:0006412">
    <property type="term" value="P:translation"/>
    <property type="evidence" value="ECO:0007669"/>
    <property type="project" value="InterPro"/>
</dbReference>
<keyword evidence="2" id="KW-0689">Ribosomal protein</keyword>
<evidence type="ECO:0000313" key="4">
    <source>
        <dbReference type="EMBL" id="CAH1794330.1"/>
    </source>
</evidence>
<dbReference type="Proteomes" id="UP000749559">
    <property type="component" value="Unassembled WGS sequence"/>
</dbReference>
<dbReference type="AlphaFoldDB" id="A0A8J1XYG3"/>
<comment type="similarity">
    <text evidence="1">Belongs to the bacterial ribosomal protein bL27 family.</text>
</comment>
<dbReference type="Pfam" id="PF01016">
    <property type="entry name" value="Ribosomal_L27"/>
    <property type="match status" value="1"/>
</dbReference>
<sequence length="142" mass="15801">MAAPMFFKNLKLFSNIFKIQDVGIQVRNASKKAGGSSRNKRKNTPGKHRRLVLSDGEFAQQGNILCTQLGLKYYPGENVGCAKNATLIALVPGTVKLSTEFVNPYPESPLYQPVKDGVIIKKTFVHVLPDPQHQRFKLKSMT</sequence>
<proteinExistence type="inferred from homology"/>
<dbReference type="GO" id="GO:0005762">
    <property type="term" value="C:mitochondrial large ribosomal subunit"/>
    <property type="evidence" value="ECO:0007669"/>
    <property type="project" value="TreeGrafter"/>
</dbReference>
<dbReference type="OrthoDB" id="1867012at2759"/>
<reference evidence="4" key="1">
    <citation type="submission" date="2022-03" db="EMBL/GenBank/DDBJ databases">
        <authorList>
            <person name="Martin C."/>
        </authorList>
    </citation>
    <scope>NUCLEOTIDE SEQUENCE</scope>
</reference>
<dbReference type="EMBL" id="CAIIXF020000009">
    <property type="protein sequence ID" value="CAH1794330.1"/>
    <property type="molecule type" value="Genomic_DNA"/>
</dbReference>
<gene>
    <name evidence="4" type="ORF">OFUS_LOCUS19042</name>
</gene>
<evidence type="ECO:0000313" key="5">
    <source>
        <dbReference type="Proteomes" id="UP000749559"/>
    </source>
</evidence>
<dbReference type="Gene3D" id="2.40.50.100">
    <property type="match status" value="1"/>
</dbReference>
<comment type="caution">
    <text evidence="4">The sequence shown here is derived from an EMBL/GenBank/DDBJ whole genome shotgun (WGS) entry which is preliminary data.</text>
</comment>
<protein>
    <submittedName>
        <fullName evidence="4">Uncharacterized protein</fullName>
    </submittedName>
</protein>
<dbReference type="PRINTS" id="PR00063">
    <property type="entry name" value="RIBOSOMALL27"/>
</dbReference>
<keyword evidence="3" id="KW-0687">Ribonucleoprotein</keyword>
<organism evidence="4 5">
    <name type="scientific">Owenia fusiformis</name>
    <name type="common">Polychaete worm</name>
    <dbReference type="NCBI Taxonomy" id="6347"/>
    <lineage>
        <taxon>Eukaryota</taxon>
        <taxon>Metazoa</taxon>
        <taxon>Spiralia</taxon>
        <taxon>Lophotrochozoa</taxon>
        <taxon>Annelida</taxon>
        <taxon>Polychaeta</taxon>
        <taxon>Sedentaria</taxon>
        <taxon>Canalipalpata</taxon>
        <taxon>Sabellida</taxon>
        <taxon>Oweniida</taxon>
        <taxon>Oweniidae</taxon>
        <taxon>Owenia</taxon>
    </lineage>
</organism>
<evidence type="ECO:0000256" key="3">
    <source>
        <dbReference type="ARBA" id="ARBA00023274"/>
    </source>
</evidence>
<evidence type="ECO:0000256" key="2">
    <source>
        <dbReference type="ARBA" id="ARBA00022980"/>
    </source>
</evidence>
<evidence type="ECO:0000256" key="1">
    <source>
        <dbReference type="ARBA" id="ARBA00010797"/>
    </source>
</evidence>